<dbReference type="SUPFAM" id="SSF50370">
    <property type="entry name" value="Ricin B-like lectins"/>
    <property type="match status" value="1"/>
</dbReference>
<evidence type="ECO:0000313" key="3">
    <source>
        <dbReference type="Proteomes" id="UP000504636"/>
    </source>
</evidence>
<proteinExistence type="predicted"/>
<accession>A0A6A6XZ73</accession>
<feature type="signal peptide" evidence="1">
    <location>
        <begin position="1"/>
        <end position="16"/>
    </location>
</feature>
<dbReference type="InterPro" id="IPR035992">
    <property type="entry name" value="Ricin_B-like_lectins"/>
</dbReference>
<dbReference type="AlphaFoldDB" id="A0A6A6XZ73"/>
<dbReference type="CDD" id="cd00161">
    <property type="entry name" value="beta-trefoil_Ricin-like"/>
    <property type="match status" value="1"/>
</dbReference>
<dbReference type="Gene3D" id="2.80.10.50">
    <property type="match status" value="1"/>
</dbReference>
<gene>
    <name evidence="2 4" type="ORF">BDZ99DRAFT_504410</name>
</gene>
<sequence>MFFYSLLFLFLPYTLSVVCQDLAPLTVDTSYYYRLTNDLTGPTKALDVLPDGSGGLAIVDLGPSSGQFWRLTQLTNGPKYALSTLYLGDALSLDVVNDDGNASTHVHLDTTRKDSGQYWTLTPAANGSFTLSNDFTGLDRPLGVSIEESKPVLGSNNYSGKHWRLAKISDVTGNDEIPALKHVVKGHLNEQGNYDDAHPSIPGTWKAVMVFVDFDDSHARDTDNQTAIGQQLMGNGSLAELFFNQSYSNLNLSIDVRSDLPWHTISGAWRRDWGNNISGYNAAAMSSFTTDEVDFFAYDVVMIVPPQNCGADRSYESGNVTVGSRNVSSVITVADDDYTNWYTMAHELGHSLGLPDLYPYNKTTTADRHLWQGGPWGLMADDYQSRGFVGWHRHRLGWLATERKTFVKAPTASGITKRTLLTPLDGHYGTSLLAMDIGNTSKLLVAEVVQPLQGANATEWNQGLMVYTIDSTVRSGYEPLRLVHNIAGVPSNRGAAWQTPWQVGSTMTYAAEHINVTLKVEQQIKDSYFVEVRYDVVLGFTGPTEFAVPVELIEDPNPDSGAHH</sequence>
<dbReference type="InterPro" id="IPR024079">
    <property type="entry name" value="MetalloPept_cat_dom_sf"/>
</dbReference>
<dbReference type="PANTHER" id="PTHR41775:SF1">
    <property type="entry name" value="PEPTIDASE M6-LIKE DOMAIN-CONTAINING PROTEIN"/>
    <property type="match status" value="1"/>
</dbReference>
<dbReference type="OrthoDB" id="3941110at2759"/>
<reference evidence="4" key="3">
    <citation type="submission" date="2025-04" db="UniProtKB">
        <authorList>
            <consortium name="RefSeq"/>
        </authorList>
    </citation>
    <scope>IDENTIFICATION</scope>
    <source>
        <strain evidence="4">CBS 304.34</strain>
    </source>
</reference>
<dbReference type="PANTHER" id="PTHR41775">
    <property type="entry name" value="SECRETED PROTEIN-RELATED"/>
    <property type="match status" value="1"/>
</dbReference>
<evidence type="ECO:0000256" key="1">
    <source>
        <dbReference type="SAM" id="SignalP"/>
    </source>
</evidence>
<keyword evidence="3" id="KW-1185">Reference proteome</keyword>
<dbReference type="GO" id="GO:0008237">
    <property type="term" value="F:metallopeptidase activity"/>
    <property type="evidence" value="ECO:0007669"/>
    <property type="project" value="InterPro"/>
</dbReference>
<dbReference type="RefSeq" id="XP_033568674.1">
    <property type="nucleotide sequence ID" value="XM_033724041.1"/>
</dbReference>
<dbReference type="Gene3D" id="3.40.390.10">
    <property type="entry name" value="Collagenase (Catalytic Domain)"/>
    <property type="match status" value="1"/>
</dbReference>
<name>A0A6A6XZ73_9PEZI</name>
<reference evidence="4" key="2">
    <citation type="submission" date="2020-04" db="EMBL/GenBank/DDBJ databases">
        <authorList>
            <consortium name="NCBI Genome Project"/>
        </authorList>
    </citation>
    <scope>NUCLEOTIDE SEQUENCE</scope>
    <source>
        <strain evidence="4">CBS 304.34</strain>
    </source>
</reference>
<protein>
    <recommendedName>
        <fullName evidence="5">M6 metalloprotease</fullName>
    </recommendedName>
</protein>
<evidence type="ECO:0000313" key="2">
    <source>
        <dbReference type="EMBL" id="KAF2801710.1"/>
    </source>
</evidence>
<organism evidence="2">
    <name type="scientific">Mytilinidion resinicola</name>
    <dbReference type="NCBI Taxonomy" id="574789"/>
    <lineage>
        <taxon>Eukaryota</taxon>
        <taxon>Fungi</taxon>
        <taxon>Dikarya</taxon>
        <taxon>Ascomycota</taxon>
        <taxon>Pezizomycotina</taxon>
        <taxon>Dothideomycetes</taxon>
        <taxon>Pleosporomycetidae</taxon>
        <taxon>Mytilinidiales</taxon>
        <taxon>Mytilinidiaceae</taxon>
        <taxon>Mytilinidion</taxon>
    </lineage>
</organism>
<evidence type="ECO:0000313" key="4">
    <source>
        <dbReference type="RefSeq" id="XP_033568674.1"/>
    </source>
</evidence>
<dbReference type="Proteomes" id="UP000504636">
    <property type="component" value="Unplaced"/>
</dbReference>
<feature type="chain" id="PRO_5044628753" description="M6 metalloprotease" evidence="1">
    <location>
        <begin position="17"/>
        <end position="564"/>
    </location>
</feature>
<evidence type="ECO:0008006" key="5">
    <source>
        <dbReference type="Google" id="ProtNLM"/>
    </source>
</evidence>
<dbReference type="GeneID" id="54464934"/>
<reference evidence="2 4" key="1">
    <citation type="journal article" date="2020" name="Stud. Mycol.">
        <title>101 Dothideomycetes genomes: a test case for predicting lifestyles and emergence of pathogens.</title>
        <authorList>
            <person name="Haridas S."/>
            <person name="Albert R."/>
            <person name="Binder M."/>
            <person name="Bloem J."/>
            <person name="Labutti K."/>
            <person name="Salamov A."/>
            <person name="Andreopoulos B."/>
            <person name="Baker S."/>
            <person name="Barry K."/>
            <person name="Bills G."/>
            <person name="Bluhm B."/>
            <person name="Cannon C."/>
            <person name="Castanera R."/>
            <person name="Culley D."/>
            <person name="Daum C."/>
            <person name="Ezra D."/>
            <person name="Gonzalez J."/>
            <person name="Henrissat B."/>
            <person name="Kuo A."/>
            <person name="Liang C."/>
            <person name="Lipzen A."/>
            <person name="Lutzoni F."/>
            <person name="Magnuson J."/>
            <person name="Mondo S."/>
            <person name="Nolan M."/>
            <person name="Ohm R."/>
            <person name="Pangilinan J."/>
            <person name="Park H.-J."/>
            <person name="Ramirez L."/>
            <person name="Alfaro M."/>
            <person name="Sun H."/>
            <person name="Tritt A."/>
            <person name="Yoshinaga Y."/>
            <person name="Zwiers L.-H."/>
            <person name="Turgeon B."/>
            <person name="Goodwin S."/>
            <person name="Spatafora J."/>
            <person name="Crous P."/>
            <person name="Grigoriev I."/>
        </authorList>
    </citation>
    <scope>NUCLEOTIDE SEQUENCE</scope>
    <source>
        <strain evidence="2 4">CBS 304.34</strain>
    </source>
</reference>
<keyword evidence="1" id="KW-0732">Signal</keyword>
<dbReference type="EMBL" id="MU003728">
    <property type="protein sequence ID" value="KAF2801710.1"/>
    <property type="molecule type" value="Genomic_DNA"/>
</dbReference>
<dbReference type="SUPFAM" id="SSF55486">
    <property type="entry name" value="Metalloproteases ('zincins'), catalytic domain"/>
    <property type="match status" value="2"/>
</dbReference>